<keyword evidence="1" id="KW-0812">Transmembrane</keyword>
<dbReference type="Proteomes" id="UP001301012">
    <property type="component" value="Unassembled WGS sequence"/>
</dbReference>
<feature type="transmembrane region" description="Helical" evidence="1">
    <location>
        <begin position="36"/>
        <end position="56"/>
    </location>
</feature>
<keyword evidence="1" id="KW-1133">Transmembrane helix</keyword>
<reference evidence="2 3" key="1">
    <citation type="submission" date="2023-05" db="EMBL/GenBank/DDBJ databases">
        <title>Rombocin, a short stable natural nisin variant, displays selective antimicrobial activity against Listeria monocytogenes and employs dual mode of action to kill target bacterial strains.</title>
        <authorList>
            <person name="Wambui J."/>
            <person name="Stephan R."/>
            <person name="Kuipers O.P."/>
        </authorList>
    </citation>
    <scope>NUCLEOTIDE SEQUENCE [LARGE SCALE GENOMIC DNA]</scope>
    <source>
        <strain evidence="2 3">RC002</strain>
    </source>
</reference>
<evidence type="ECO:0000313" key="3">
    <source>
        <dbReference type="Proteomes" id="UP001301012"/>
    </source>
</evidence>
<keyword evidence="1" id="KW-0472">Membrane</keyword>
<comment type="caution">
    <text evidence="2">The sequence shown here is derived from an EMBL/GenBank/DDBJ whole genome shotgun (WGS) entry which is preliminary data.</text>
</comment>
<proteinExistence type="predicted"/>
<keyword evidence="3" id="KW-1185">Reference proteome</keyword>
<name>A0ABT7E5U3_9FIRM</name>
<sequence>MNKNSNKKMLIISALIIIPLSIYNIVRIFSNASVGVFGYISYVANALAIICFLFNLKKHIKIKQETT</sequence>
<organism evidence="2 3">
    <name type="scientific">Romboutsia sedimentorum</name>
    <dbReference type="NCBI Taxonomy" id="1368474"/>
    <lineage>
        <taxon>Bacteria</taxon>
        <taxon>Bacillati</taxon>
        <taxon>Bacillota</taxon>
        <taxon>Clostridia</taxon>
        <taxon>Peptostreptococcales</taxon>
        <taxon>Peptostreptococcaceae</taxon>
        <taxon>Romboutsia</taxon>
    </lineage>
</organism>
<feature type="transmembrane region" description="Helical" evidence="1">
    <location>
        <begin position="9"/>
        <end position="30"/>
    </location>
</feature>
<evidence type="ECO:0000313" key="2">
    <source>
        <dbReference type="EMBL" id="MDK2562291.1"/>
    </source>
</evidence>
<protein>
    <submittedName>
        <fullName evidence="2">Uncharacterized protein</fullName>
    </submittedName>
</protein>
<accession>A0ABT7E5U3</accession>
<gene>
    <name evidence="2" type="ORF">QOZ84_01925</name>
</gene>
<evidence type="ECO:0000256" key="1">
    <source>
        <dbReference type="SAM" id="Phobius"/>
    </source>
</evidence>
<dbReference type="EMBL" id="JASKYM010000001">
    <property type="protein sequence ID" value="MDK2562291.1"/>
    <property type="molecule type" value="Genomic_DNA"/>
</dbReference>
<dbReference type="RefSeq" id="WP_284131272.1">
    <property type="nucleotide sequence ID" value="NZ_JASKYM010000001.1"/>
</dbReference>